<dbReference type="GO" id="GO:0016788">
    <property type="term" value="F:hydrolase activity, acting on ester bonds"/>
    <property type="evidence" value="ECO:0007669"/>
    <property type="project" value="InterPro"/>
</dbReference>
<evidence type="ECO:0000256" key="1">
    <source>
        <dbReference type="ARBA" id="ARBA00008668"/>
    </source>
</evidence>
<evidence type="ECO:0000256" key="3">
    <source>
        <dbReference type="ARBA" id="ARBA00022801"/>
    </source>
</evidence>
<dbReference type="PANTHER" id="PTHR22835">
    <property type="entry name" value="ZINC FINGER FYVE DOMAIN CONTAINING PROTEIN"/>
    <property type="match status" value="1"/>
</dbReference>
<dbReference type="PANTHER" id="PTHR22835:SF669">
    <property type="entry name" value="ALPHA-L-FUCOSIDASE"/>
    <property type="match status" value="1"/>
</dbReference>
<keyword evidence="3" id="KW-0378">Hydrolase</keyword>
<evidence type="ECO:0000256" key="4">
    <source>
        <dbReference type="ARBA" id="ARBA00023180"/>
    </source>
</evidence>
<feature type="non-terminal residue" evidence="5">
    <location>
        <position position="1"/>
    </location>
</feature>
<dbReference type="CDD" id="cd01837">
    <property type="entry name" value="SGNH_plant_lipase_like"/>
    <property type="match status" value="1"/>
</dbReference>
<dbReference type="InterPro" id="IPR001087">
    <property type="entry name" value="GDSL"/>
</dbReference>
<keyword evidence="4" id="KW-0325">Glycoprotein</keyword>
<sequence>CKFLAVFAFGDSNTDTGGIFAAFYPAIPPYGRTFFNRPAGRASDGRLIIDFIAEHLGVPYLSPYLDSLGSTYKHGANFATGGATILHPDESWFVNGVSPFSLDIQVEHFTQFKNKITYFHSTGATGNGRLMKPGYFSEALFVLDIGQNDLAAGQRKLSLENQKQAIPNIISQLITQIQNLYERGGRYFWVHNTGPIGCLPVSVAKVGSAEKQQPGTLDEVGCVKSQNEVAMEFNRQLRDEIYNLRRGSNLSIVYVDIYGAKYELVRKARELGLGDPFGICCGYHGIGYDIWCGNSGALNGSQVYADSCSDPSAVISWDGVHYSEAANRWISNQIINGSFSDPPTSIHDSCHAQ</sequence>
<dbReference type="OrthoDB" id="1600564at2759"/>
<name>S8CUM3_9LAMI</name>
<comment type="caution">
    <text evidence="5">The sequence shown here is derived from an EMBL/GenBank/DDBJ whole genome shotgun (WGS) entry which is preliminary data.</text>
</comment>
<keyword evidence="6" id="KW-1185">Reference proteome</keyword>
<dbReference type="AlphaFoldDB" id="S8CUM3"/>
<dbReference type="InterPro" id="IPR035669">
    <property type="entry name" value="SGNH_plant_lipase-like"/>
</dbReference>
<gene>
    <name evidence="5" type="ORF">M569_04269</name>
</gene>
<dbReference type="Pfam" id="PF00657">
    <property type="entry name" value="Lipase_GDSL"/>
    <property type="match status" value="1"/>
</dbReference>
<dbReference type="EMBL" id="AUSU01001661">
    <property type="protein sequence ID" value="EPS70495.1"/>
    <property type="molecule type" value="Genomic_DNA"/>
</dbReference>
<dbReference type="Proteomes" id="UP000015453">
    <property type="component" value="Unassembled WGS sequence"/>
</dbReference>
<dbReference type="Gene3D" id="3.40.50.1110">
    <property type="entry name" value="SGNH hydrolase"/>
    <property type="match status" value="1"/>
</dbReference>
<proteinExistence type="inferred from homology"/>
<reference evidence="5 6" key="1">
    <citation type="journal article" date="2013" name="BMC Genomics">
        <title>The miniature genome of a carnivorous plant Genlisea aurea contains a low number of genes and short non-coding sequences.</title>
        <authorList>
            <person name="Leushkin E.V."/>
            <person name="Sutormin R.A."/>
            <person name="Nabieva E.R."/>
            <person name="Penin A.A."/>
            <person name="Kondrashov A.S."/>
            <person name="Logacheva M.D."/>
        </authorList>
    </citation>
    <scope>NUCLEOTIDE SEQUENCE [LARGE SCALE GENOMIC DNA]</scope>
</reference>
<dbReference type="SUPFAM" id="SSF52266">
    <property type="entry name" value="SGNH hydrolase"/>
    <property type="match status" value="1"/>
</dbReference>
<evidence type="ECO:0000313" key="6">
    <source>
        <dbReference type="Proteomes" id="UP000015453"/>
    </source>
</evidence>
<accession>S8CUM3</accession>
<comment type="similarity">
    <text evidence="1">Belongs to the 'GDSL' lipolytic enzyme family.</text>
</comment>
<protein>
    <submittedName>
        <fullName evidence="5">Acetylcholinesterase</fullName>
    </submittedName>
</protein>
<organism evidence="5 6">
    <name type="scientific">Genlisea aurea</name>
    <dbReference type="NCBI Taxonomy" id="192259"/>
    <lineage>
        <taxon>Eukaryota</taxon>
        <taxon>Viridiplantae</taxon>
        <taxon>Streptophyta</taxon>
        <taxon>Embryophyta</taxon>
        <taxon>Tracheophyta</taxon>
        <taxon>Spermatophyta</taxon>
        <taxon>Magnoliopsida</taxon>
        <taxon>eudicotyledons</taxon>
        <taxon>Gunneridae</taxon>
        <taxon>Pentapetalae</taxon>
        <taxon>asterids</taxon>
        <taxon>lamiids</taxon>
        <taxon>Lamiales</taxon>
        <taxon>Lentibulariaceae</taxon>
        <taxon>Genlisea</taxon>
    </lineage>
</organism>
<dbReference type="InterPro" id="IPR036514">
    <property type="entry name" value="SGNH_hydro_sf"/>
</dbReference>
<evidence type="ECO:0000313" key="5">
    <source>
        <dbReference type="EMBL" id="EPS70495.1"/>
    </source>
</evidence>
<evidence type="ECO:0000256" key="2">
    <source>
        <dbReference type="ARBA" id="ARBA00022729"/>
    </source>
</evidence>
<keyword evidence="2" id="KW-0732">Signal</keyword>